<feature type="domain" description="DUF4365" evidence="1">
    <location>
        <begin position="16"/>
        <end position="91"/>
    </location>
</feature>
<dbReference type="InterPro" id="IPR025375">
    <property type="entry name" value="DUF4365"/>
</dbReference>
<evidence type="ECO:0000313" key="2">
    <source>
        <dbReference type="EMBL" id="KKP68449.1"/>
    </source>
</evidence>
<dbReference type="AlphaFoldDB" id="A0A0G0BG50"/>
<proteinExistence type="predicted"/>
<evidence type="ECO:0000313" key="3">
    <source>
        <dbReference type="Proteomes" id="UP000034127"/>
    </source>
</evidence>
<accession>A0A0G0BG50</accession>
<dbReference type="EMBL" id="LBPX01000002">
    <property type="protein sequence ID" value="KKP68449.1"/>
    <property type="molecule type" value="Genomic_DNA"/>
</dbReference>
<sequence>MTNLPKYTREKMKGNIGEALVQYMLSHFCLVHKIDGSSDIGNDFICELIKENYPTNLLFYVQVKFCKTAPTPSPTTIEYWKGSPIPVYLFWIKGDPPTSFLNGDLLDFNSNEKFYKRMTPKLHLPNKHKGEKFKQFNEQSFKRDLIIDYARTQYQRGFLPIIEPRDFLNLDEKQVLGLPQYQLLVKDVIPEYKDQILKRSWVQPFVTANLISRFDQGLELLRIAMDLINVAQKLFMKSEDREKSGYMWMIEAEKVAIQKKLATFE</sequence>
<comment type="caution">
    <text evidence="2">The sequence shown here is derived from an EMBL/GenBank/DDBJ whole genome shotgun (WGS) entry which is preliminary data.</text>
</comment>
<dbReference type="Pfam" id="PF14280">
    <property type="entry name" value="DUF4365"/>
    <property type="match status" value="1"/>
</dbReference>
<reference evidence="2 3" key="1">
    <citation type="journal article" date="2015" name="Nature">
        <title>rRNA introns, odd ribosomes, and small enigmatic genomes across a large radiation of phyla.</title>
        <authorList>
            <person name="Brown C.T."/>
            <person name="Hug L.A."/>
            <person name="Thomas B.C."/>
            <person name="Sharon I."/>
            <person name="Castelle C.J."/>
            <person name="Singh A."/>
            <person name="Wilkins M.J."/>
            <person name="Williams K.H."/>
            <person name="Banfield J.F."/>
        </authorList>
    </citation>
    <scope>NUCLEOTIDE SEQUENCE [LARGE SCALE GENOMIC DNA]</scope>
</reference>
<name>A0A0G0BG50_9BACT</name>
<evidence type="ECO:0000259" key="1">
    <source>
        <dbReference type="Pfam" id="PF14280"/>
    </source>
</evidence>
<gene>
    <name evidence="2" type="ORF">UR63_C0002G0024</name>
</gene>
<organism evidence="2 3">
    <name type="scientific">Candidatus Roizmanbacteria bacterium GW2011_GWC2_35_12</name>
    <dbReference type="NCBI Taxonomy" id="1618485"/>
    <lineage>
        <taxon>Bacteria</taxon>
        <taxon>Candidatus Roizmaniibacteriota</taxon>
    </lineage>
</organism>
<dbReference type="Proteomes" id="UP000034127">
    <property type="component" value="Unassembled WGS sequence"/>
</dbReference>
<protein>
    <recommendedName>
        <fullName evidence="1">DUF4365 domain-containing protein</fullName>
    </recommendedName>
</protein>